<dbReference type="Proteomes" id="UP000199727">
    <property type="component" value="Unassembled WGS sequence"/>
</dbReference>
<evidence type="ECO:0000256" key="4">
    <source>
        <dbReference type="RuleBase" id="RU368087"/>
    </source>
</evidence>
<dbReference type="GO" id="GO:0005739">
    <property type="term" value="C:mitochondrion"/>
    <property type="evidence" value="ECO:0007669"/>
    <property type="project" value="UniProtKB-SubCell"/>
</dbReference>
<comment type="subcellular location">
    <subcellularLocation>
        <location evidence="1">Mitochondrion</location>
    </subcellularLocation>
</comment>
<gene>
    <name evidence="7" type="ORF">C361_00819</name>
</gene>
<dbReference type="InterPro" id="IPR007648">
    <property type="entry name" value="ATPase_inhibitor_mt"/>
</dbReference>
<dbReference type="EMBL" id="AMKT01000010">
    <property type="protein sequence ID" value="OXG29163.1"/>
    <property type="molecule type" value="Genomic_DNA"/>
</dbReference>
<keyword evidence="5" id="KW-0175">Coiled coil</keyword>
<evidence type="ECO:0000256" key="5">
    <source>
        <dbReference type="SAM" id="Coils"/>
    </source>
</evidence>
<accession>A0A854QKS6</accession>
<evidence type="ECO:0000256" key="2">
    <source>
        <dbReference type="ARBA" id="ARBA00010901"/>
    </source>
</evidence>
<evidence type="ECO:0000256" key="6">
    <source>
        <dbReference type="SAM" id="MobiDB-lite"/>
    </source>
</evidence>
<protein>
    <recommendedName>
        <fullName evidence="4">ATPase inhibitor, mitochondrial</fullName>
    </recommendedName>
</protein>
<organism evidence="7 8">
    <name type="scientific">Cryptococcus neoformans Tu259-1</name>
    <dbReference type="NCBI Taxonomy" id="1230072"/>
    <lineage>
        <taxon>Eukaryota</taxon>
        <taxon>Fungi</taxon>
        <taxon>Dikarya</taxon>
        <taxon>Basidiomycota</taxon>
        <taxon>Agaricomycotina</taxon>
        <taxon>Tremellomycetes</taxon>
        <taxon>Tremellales</taxon>
        <taxon>Cryptococcaceae</taxon>
        <taxon>Cryptococcus</taxon>
        <taxon>Cryptococcus neoformans species complex</taxon>
    </lineage>
</organism>
<reference evidence="7 8" key="1">
    <citation type="submission" date="2017-06" db="EMBL/GenBank/DDBJ databases">
        <title>Global population genomics of the pathogenic fungus Cryptococcus neoformans var. grubii.</title>
        <authorList>
            <person name="Cuomo C."/>
            <person name="Litvintseva A."/>
            <person name="Chen Y."/>
            <person name="Young S."/>
            <person name="Zeng Q."/>
            <person name="Chapman S."/>
            <person name="Gujja S."/>
            <person name="Saif S."/>
            <person name="Birren B."/>
        </authorList>
    </citation>
    <scope>NUCLEOTIDE SEQUENCE [LARGE SCALE GENOMIC DNA]</scope>
    <source>
        <strain evidence="7 8">Tu259-1</strain>
    </source>
</reference>
<evidence type="ECO:0000256" key="3">
    <source>
        <dbReference type="ARBA" id="ARBA00023128"/>
    </source>
</evidence>
<proteinExistence type="inferred from homology"/>
<sequence>MPPPPNSSPLPPSPSHAIDFPRKQLYIHQTTATKMIALRAATSARVAVSRAPASMFVRYYAPDVRSEGATASSTSFHEREQAKEAQYVRQREAEKLKAAKAKLAEAQAEVEKQQKVVDSQN</sequence>
<feature type="region of interest" description="Disordered" evidence="6">
    <location>
        <begin position="65"/>
        <end position="87"/>
    </location>
</feature>
<feature type="coiled-coil region" evidence="5">
    <location>
        <begin position="89"/>
        <end position="116"/>
    </location>
</feature>
<name>A0A854QKS6_CRYNE</name>
<keyword evidence="3" id="KW-0496">Mitochondrion</keyword>
<comment type="similarity">
    <text evidence="2 4">Belongs to the ATPase inhibitor family.</text>
</comment>
<evidence type="ECO:0000256" key="1">
    <source>
        <dbReference type="ARBA" id="ARBA00004173"/>
    </source>
</evidence>
<dbReference type="OrthoDB" id="5532350at2759"/>
<comment type="function">
    <text evidence="4">Inhibits the enzyme activity of ATPase.</text>
</comment>
<comment type="caution">
    <text evidence="7">The sequence shown here is derived from an EMBL/GenBank/DDBJ whole genome shotgun (WGS) entry which is preliminary data.</text>
</comment>
<dbReference type="AlphaFoldDB" id="A0A854QKS6"/>
<evidence type="ECO:0000313" key="7">
    <source>
        <dbReference type="EMBL" id="OXG29163.1"/>
    </source>
</evidence>
<dbReference type="Gene3D" id="1.20.5.500">
    <property type="entry name" value="Single helix bin"/>
    <property type="match status" value="1"/>
</dbReference>
<dbReference type="GO" id="GO:0042030">
    <property type="term" value="F:ATPase inhibitor activity"/>
    <property type="evidence" value="ECO:0007669"/>
    <property type="project" value="InterPro"/>
</dbReference>
<evidence type="ECO:0000313" key="8">
    <source>
        <dbReference type="Proteomes" id="UP000199727"/>
    </source>
</evidence>
<dbReference type="Pfam" id="PF04568">
    <property type="entry name" value="IATP"/>
    <property type="match status" value="1"/>
</dbReference>